<dbReference type="InterPro" id="IPR050109">
    <property type="entry name" value="HTH-type_TetR-like_transc_reg"/>
</dbReference>
<evidence type="ECO:0000256" key="2">
    <source>
        <dbReference type="PROSITE-ProRule" id="PRU00335"/>
    </source>
</evidence>
<accession>A0ABS1TBN1</accession>
<dbReference type="Pfam" id="PF00440">
    <property type="entry name" value="TetR_N"/>
    <property type="match status" value="1"/>
</dbReference>
<dbReference type="PANTHER" id="PTHR30328">
    <property type="entry name" value="TRANSCRIPTIONAL REPRESSOR"/>
    <property type="match status" value="1"/>
</dbReference>
<keyword evidence="3" id="KW-1133">Transmembrane helix</keyword>
<reference evidence="5 6" key="1">
    <citation type="submission" date="2021-01" db="EMBL/GenBank/DDBJ databases">
        <title>Genome public.</title>
        <authorList>
            <person name="Liu C."/>
            <person name="Sun Q."/>
        </authorList>
    </citation>
    <scope>NUCLEOTIDE SEQUENCE [LARGE SCALE GENOMIC DNA]</scope>
    <source>
        <strain evidence="5 6">YIM B02515</strain>
    </source>
</reference>
<sequence>MKGNANNDSDKAAATQAKILEAAEEIFAEKGYDGARVDEIAKRACVNKALIYYYFENKQKILEEIIKKHIVETKILKEELLKDVNTFTKEDREKFFDRTFEYLRGKKDLLRIITIEALKADSDDVSIFKFLLPSLPKMIAKMDKMGVEVKDPLSIMIYSFFFGIIPASAYFTLADKWADYYEVSKEEADKKFIDVYKKVYLSYYDKLMK</sequence>
<keyword evidence="6" id="KW-1185">Reference proteome</keyword>
<dbReference type="Gene3D" id="1.10.357.10">
    <property type="entry name" value="Tetracycline Repressor, domain 2"/>
    <property type="match status" value="1"/>
</dbReference>
<dbReference type="SUPFAM" id="SSF46689">
    <property type="entry name" value="Homeodomain-like"/>
    <property type="match status" value="1"/>
</dbReference>
<dbReference type="Proteomes" id="UP000632377">
    <property type="component" value="Unassembled WGS sequence"/>
</dbReference>
<evidence type="ECO:0000313" key="5">
    <source>
        <dbReference type="EMBL" id="MBL4936750.1"/>
    </source>
</evidence>
<keyword evidence="3" id="KW-0472">Membrane</keyword>
<protein>
    <submittedName>
        <fullName evidence="5">TetR/AcrR family transcriptional regulator</fullName>
    </submittedName>
</protein>
<dbReference type="PANTHER" id="PTHR30328:SF54">
    <property type="entry name" value="HTH-TYPE TRANSCRIPTIONAL REPRESSOR SCO4008"/>
    <property type="match status" value="1"/>
</dbReference>
<feature type="DNA-binding region" description="H-T-H motif" evidence="2">
    <location>
        <begin position="36"/>
        <end position="55"/>
    </location>
</feature>
<dbReference type="PRINTS" id="PR00455">
    <property type="entry name" value="HTHTETR"/>
</dbReference>
<proteinExistence type="predicted"/>
<feature type="domain" description="HTH tetR-type" evidence="4">
    <location>
        <begin position="13"/>
        <end position="73"/>
    </location>
</feature>
<evidence type="ECO:0000256" key="1">
    <source>
        <dbReference type="ARBA" id="ARBA00023125"/>
    </source>
</evidence>
<comment type="caution">
    <text evidence="5">The sequence shown here is derived from an EMBL/GenBank/DDBJ whole genome shotgun (WGS) entry which is preliminary data.</text>
</comment>
<dbReference type="InterPro" id="IPR001647">
    <property type="entry name" value="HTH_TetR"/>
</dbReference>
<dbReference type="RefSeq" id="WP_202749506.1">
    <property type="nucleotide sequence ID" value="NZ_JAESWC010000008.1"/>
</dbReference>
<evidence type="ECO:0000259" key="4">
    <source>
        <dbReference type="PROSITE" id="PS50977"/>
    </source>
</evidence>
<name>A0ABS1TBN1_9CLOT</name>
<organism evidence="5 6">
    <name type="scientific">Clostridium rhizosphaerae</name>
    <dbReference type="NCBI Taxonomy" id="2803861"/>
    <lineage>
        <taxon>Bacteria</taxon>
        <taxon>Bacillati</taxon>
        <taxon>Bacillota</taxon>
        <taxon>Clostridia</taxon>
        <taxon>Eubacteriales</taxon>
        <taxon>Clostridiaceae</taxon>
        <taxon>Clostridium</taxon>
    </lineage>
</organism>
<gene>
    <name evidence="5" type="ORF">JK636_13380</name>
</gene>
<evidence type="ECO:0000313" key="6">
    <source>
        <dbReference type="Proteomes" id="UP000632377"/>
    </source>
</evidence>
<feature type="transmembrane region" description="Helical" evidence="3">
    <location>
        <begin position="153"/>
        <end position="173"/>
    </location>
</feature>
<dbReference type="EMBL" id="JAESWC010000008">
    <property type="protein sequence ID" value="MBL4936750.1"/>
    <property type="molecule type" value="Genomic_DNA"/>
</dbReference>
<dbReference type="InterPro" id="IPR009057">
    <property type="entry name" value="Homeodomain-like_sf"/>
</dbReference>
<keyword evidence="1 2" id="KW-0238">DNA-binding</keyword>
<keyword evidence="3" id="KW-0812">Transmembrane</keyword>
<evidence type="ECO:0000256" key="3">
    <source>
        <dbReference type="SAM" id="Phobius"/>
    </source>
</evidence>
<dbReference type="PROSITE" id="PS50977">
    <property type="entry name" value="HTH_TETR_2"/>
    <property type="match status" value="1"/>
</dbReference>